<keyword evidence="1" id="KW-1133">Transmembrane helix</keyword>
<reference evidence="2 3" key="1">
    <citation type="submission" date="2012-06" db="EMBL/GenBank/DDBJ databases">
        <title>Finished chromosome of genome of Crinalium epipsammum PCC 9333.</title>
        <authorList>
            <consortium name="US DOE Joint Genome Institute"/>
            <person name="Gugger M."/>
            <person name="Coursin T."/>
            <person name="Rippka R."/>
            <person name="Tandeau De Marsac N."/>
            <person name="Huntemann M."/>
            <person name="Wei C.-L."/>
            <person name="Han J."/>
            <person name="Detter J.C."/>
            <person name="Han C."/>
            <person name="Tapia R."/>
            <person name="Davenport K."/>
            <person name="Daligault H."/>
            <person name="Erkkila T."/>
            <person name="Gu W."/>
            <person name="Munk A.C.C."/>
            <person name="Teshima H."/>
            <person name="Xu Y."/>
            <person name="Chain P."/>
            <person name="Chen A."/>
            <person name="Krypides N."/>
            <person name="Mavromatis K."/>
            <person name="Markowitz V."/>
            <person name="Szeto E."/>
            <person name="Ivanova N."/>
            <person name="Mikhailova N."/>
            <person name="Ovchinnikova G."/>
            <person name="Pagani I."/>
            <person name="Pati A."/>
            <person name="Goodwin L."/>
            <person name="Peters L."/>
            <person name="Pitluck S."/>
            <person name="Woyke T."/>
            <person name="Kerfeld C."/>
        </authorList>
    </citation>
    <scope>NUCLEOTIDE SEQUENCE [LARGE SCALE GENOMIC DNA]</scope>
    <source>
        <strain evidence="2 3">PCC 9333</strain>
    </source>
</reference>
<organism evidence="2 3">
    <name type="scientific">Crinalium epipsammum PCC 9333</name>
    <dbReference type="NCBI Taxonomy" id="1173022"/>
    <lineage>
        <taxon>Bacteria</taxon>
        <taxon>Bacillati</taxon>
        <taxon>Cyanobacteriota</taxon>
        <taxon>Cyanophyceae</taxon>
        <taxon>Gomontiellales</taxon>
        <taxon>Gomontiellaceae</taxon>
        <taxon>Crinalium</taxon>
    </lineage>
</organism>
<dbReference type="eggNOG" id="COG4633">
    <property type="taxonomic scope" value="Bacteria"/>
</dbReference>
<dbReference type="AlphaFoldDB" id="K9VZT1"/>
<evidence type="ECO:0000313" key="3">
    <source>
        <dbReference type="Proteomes" id="UP000010472"/>
    </source>
</evidence>
<proteinExistence type="predicted"/>
<sequence>MITQKQLWSSLISLGLFLGINTSVQAVEIPINKTQQFQKIEQPLALKAGVTLVGLGLISLELWWFLFSKANGKKV</sequence>
<gene>
    <name evidence="2" type="ORF">Cri9333_2136</name>
</gene>
<dbReference type="RefSeq" id="WP_015203128.1">
    <property type="nucleotide sequence ID" value="NC_019753.1"/>
</dbReference>
<name>K9VZT1_9CYAN</name>
<evidence type="ECO:0000256" key="1">
    <source>
        <dbReference type="SAM" id="Phobius"/>
    </source>
</evidence>
<dbReference type="Proteomes" id="UP000010472">
    <property type="component" value="Chromosome"/>
</dbReference>
<evidence type="ECO:0000313" key="2">
    <source>
        <dbReference type="EMBL" id="AFZ13012.1"/>
    </source>
</evidence>
<dbReference type="PATRIC" id="fig|1173022.3.peg.2306"/>
<keyword evidence="1" id="KW-0812">Transmembrane</keyword>
<feature type="transmembrane region" description="Helical" evidence="1">
    <location>
        <begin position="50"/>
        <end position="67"/>
    </location>
</feature>
<protein>
    <submittedName>
        <fullName evidence="2">Uncharacterized protein</fullName>
    </submittedName>
</protein>
<dbReference type="OrthoDB" id="9800141at2"/>
<dbReference type="EMBL" id="CP003620">
    <property type="protein sequence ID" value="AFZ13012.1"/>
    <property type="molecule type" value="Genomic_DNA"/>
</dbReference>
<keyword evidence="1" id="KW-0472">Membrane</keyword>
<accession>K9VZT1</accession>
<dbReference type="HOGENOM" id="CLU_178483_0_0_3"/>
<keyword evidence="3" id="KW-1185">Reference proteome</keyword>
<dbReference type="KEGG" id="cep:Cri9333_2136"/>